<keyword evidence="3" id="KW-1185">Reference proteome</keyword>
<accession>A0A2Z2KWN8</accession>
<dbReference type="Pfam" id="PF01564">
    <property type="entry name" value="Spermine_synth"/>
    <property type="match status" value="1"/>
</dbReference>
<proteinExistence type="predicted"/>
<dbReference type="GO" id="GO:0006596">
    <property type="term" value="P:polyamine biosynthetic process"/>
    <property type="evidence" value="ECO:0007669"/>
    <property type="project" value="UniProtKB-KW"/>
</dbReference>
<dbReference type="InterPro" id="IPR029063">
    <property type="entry name" value="SAM-dependent_MTases_sf"/>
</dbReference>
<keyword evidence="1" id="KW-0620">Polyamine biosynthesis</keyword>
<gene>
    <name evidence="2" type="ORF">B9T62_37425</name>
</gene>
<dbReference type="RefSeq" id="WP_087919861.1">
    <property type="nucleotide sequence ID" value="NZ_CP021780.1"/>
</dbReference>
<dbReference type="AlphaFoldDB" id="A0A2Z2KWN8"/>
<protein>
    <submittedName>
        <fullName evidence="2">Spermidine synthase</fullName>
    </submittedName>
</protein>
<dbReference type="NCBIfam" id="NF037959">
    <property type="entry name" value="MFS_SpdSyn"/>
    <property type="match status" value="1"/>
</dbReference>
<evidence type="ECO:0000256" key="1">
    <source>
        <dbReference type="ARBA" id="ARBA00023115"/>
    </source>
</evidence>
<dbReference type="Proteomes" id="UP000249890">
    <property type="component" value="Chromosome"/>
</dbReference>
<evidence type="ECO:0000313" key="2">
    <source>
        <dbReference type="EMBL" id="ASA25901.1"/>
    </source>
</evidence>
<organism evidence="2 3">
    <name type="scientific">Paenibacillus donghaensis</name>
    <dbReference type="NCBI Taxonomy" id="414771"/>
    <lineage>
        <taxon>Bacteria</taxon>
        <taxon>Bacillati</taxon>
        <taxon>Bacillota</taxon>
        <taxon>Bacilli</taxon>
        <taxon>Bacillales</taxon>
        <taxon>Paenibacillaceae</taxon>
        <taxon>Paenibacillus</taxon>
    </lineage>
</organism>
<dbReference type="EMBL" id="CP021780">
    <property type="protein sequence ID" value="ASA25901.1"/>
    <property type="molecule type" value="Genomic_DNA"/>
</dbReference>
<dbReference type="Gene3D" id="3.40.50.150">
    <property type="entry name" value="Vaccinia Virus protein VP39"/>
    <property type="match status" value="1"/>
</dbReference>
<dbReference type="KEGG" id="pdh:B9T62_37425"/>
<dbReference type="SUPFAM" id="SSF53335">
    <property type="entry name" value="S-adenosyl-L-methionine-dependent methyltransferases"/>
    <property type="match status" value="1"/>
</dbReference>
<sequence length="245" mass="27454">MNPRIQTRSSNHDITVYDTTELYGETGRFRVMQFSNLAIQGAMDLDQPQRILFEYPRAILHLMEWNQPYFEDVFVIGHGIGTIAGHYPEKRFKVAELDAEVVALSKSHFGYSGDNVWIGDGRLLLAQEKPQTYDYIVLDAFTAAGTPRHLVSSEFFSLTREKLASHGALLINLMGKGEHDPLINAIHTTLSEHYGHIEAFCLPSGTAGDLLNILLIASNRPLRFQARQMAGFSGMKPGEGYVIRD</sequence>
<dbReference type="PANTHER" id="PTHR43317:SF1">
    <property type="entry name" value="THERMOSPERMINE SYNTHASE ACAULIS5"/>
    <property type="match status" value="1"/>
</dbReference>
<reference evidence="2 3" key="1">
    <citation type="submission" date="2017-06" db="EMBL/GenBank/DDBJ databases">
        <title>Complete genome sequence of Paenibacillus donghaensis KCTC 13049T isolated from East Sea sediment, South Korea.</title>
        <authorList>
            <person name="Jung B.K."/>
            <person name="Hong S.-J."/>
            <person name="Shin J.-H."/>
        </authorList>
    </citation>
    <scope>NUCLEOTIDE SEQUENCE [LARGE SCALE GENOMIC DNA]</scope>
    <source>
        <strain evidence="2 3">KCTC 13049</strain>
    </source>
</reference>
<dbReference type="GO" id="GO:0010487">
    <property type="term" value="F:thermospermine synthase activity"/>
    <property type="evidence" value="ECO:0007669"/>
    <property type="project" value="TreeGrafter"/>
</dbReference>
<name>A0A2Z2KWN8_9BACL</name>
<dbReference type="PANTHER" id="PTHR43317">
    <property type="entry name" value="THERMOSPERMINE SYNTHASE ACAULIS5"/>
    <property type="match status" value="1"/>
</dbReference>
<evidence type="ECO:0000313" key="3">
    <source>
        <dbReference type="Proteomes" id="UP000249890"/>
    </source>
</evidence>